<protein>
    <submittedName>
        <fullName evidence="1">Uncharacterized protein</fullName>
    </submittedName>
</protein>
<comment type="caution">
    <text evidence="1">The sequence shown here is derived from an EMBL/GenBank/DDBJ whole genome shotgun (WGS) entry which is preliminary data.</text>
</comment>
<reference evidence="1" key="2">
    <citation type="submission" date="2020-11" db="EMBL/GenBank/DDBJ databases">
        <authorList>
            <person name="McCartney M.A."/>
            <person name="Auch B."/>
            <person name="Kono T."/>
            <person name="Mallez S."/>
            <person name="Becker A."/>
            <person name="Gohl D.M."/>
            <person name="Silverstein K.A.T."/>
            <person name="Koren S."/>
            <person name="Bechman K.B."/>
            <person name="Herman A."/>
            <person name="Abrahante J.E."/>
            <person name="Garbe J."/>
        </authorList>
    </citation>
    <scope>NUCLEOTIDE SEQUENCE</scope>
    <source>
        <strain evidence="1">Duluth1</strain>
        <tissue evidence="1">Whole animal</tissue>
    </source>
</reference>
<dbReference type="Proteomes" id="UP000828390">
    <property type="component" value="Unassembled WGS sequence"/>
</dbReference>
<name>A0A9D4E9V3_DREPO</name>
<keyword evidence="2" id="KW-1185">Reference proteome</keyword>
<dbReference type="AlphaFoldDB" id="A0A9D4E9V3"/>
<reference evidence="1" key="1">
    <citation type="journal article" date="2019" name="bioRxiv">
        <title>The Genome of the Zebra Mussel, Dreissena polymorpha: A Resource for Invasive Species Research.</title>
        <authorList>
            <person name="McCartney M.A."/>
            <person name="Auch B."/>
            <person name="Kono T."/>
            <person name="Mallez S."/>
            <person name="Zhang Y."/>
            <person name="Obille A."/>
            <person name="Becker A."/>
            <person name="Abrahante J.E."/>
            <person name="Garbe J."/>
            <person name="Badalamenti J.P."/>
            <person name="Herman A."/>
            <person name="Mangelson H."/>
            <person name="Liachko I."/>
            <person name="Sullivan S."/>
            <person name="Sone E.D."/>
            <person name="Koren S."/>
            <person name="Silverstein K.A.T."/>
            <person name="Beckman K.B."/>
            <person name="Gohl D.M."/>
        </authorList>
    </citation>
    <scope>NUCLEOTIDE SEQUENCE</scope>
    <source>
        <strain evidence="1">Duluth1</strain>
        <tissue evidence="1">Whole animal</tissue>
    </source>
</reference>
<sequence length="61" mass="6464">MLLGIGPSMVVADEPGLVNGLAKCGRSEVCSMLAWFGKNPTFGGGNLTKVFVVTERPRKEP</sequence>
<gene>
    <name evidence="1" type="ORF">DPMN_176655</name>
</gene>
<proteinExistence type="predicted"/>
<evidence type="ECO:0000313" key="2">
    <source>
        <dbReference type="Proteomes" id="UP000828390"/>
    </source>
</evidence>
<evidence type="ECO:0000313" key="1">
    <source>
        <dbReference type="EMBL" id="KAH3775255.1"/>
    </source>
</evidence>
<dbReference type="EMBL" id="JAIWYP010000009">
    <property type="protein sequence ID" value="KAH3775255.1"/>
    <property type="molecule type" value="Genomic_DNA"/>
</dbReference>
<accession>A0A9D4E9V3</accession>
<organism evidence="1 2">
    <name type="scientific">Dreissena polymorpha</name>
    <name type="common">Zebra mussel</name>
    <name type="synonym">Mytilus polymorpha</name>
    <dbReference type="NCBI Taxonomy" id="45954"/>
    <lineage>
        <taxon>Eukaryota</taxon>
        <taxon>Metazoa</taxon>
        <taxon>Spiralia</taxon>
        <taxon>Lophotrochozoa</taxon>
        <taxon>Mollusca</taxon>
        <taxon>Bivalvia</taxon>
        <taxon>Autobranchia</taxon>
        <taxon>Heteroconchia</taxon>
        <taxon>Euheterodonta</taxon>
        <taxon>Imparidentia</taxon>
        <taxon>Neoheterodontei</taxon>
        <taxon>Myida</taxon>
        <taxon>Dreissenoidea</taxon>
        <taxon>Dreissenidae</taxon>
        <taxon>Dreissena</taxon>
    </lineage>
</organism>